<dbReference type="AlphaFoldDB" id="A0A813HAA2"/>
<accession>A0A813HAA2</accession>
<gene>
    <name evidence="1" type="ORF">PGLA1383_LOCUS50238</name>
</gene>
<organism evidence="1 2">
    <name type="scientific">Polarella glacialis</name>
    <name type="common">Dinoflagellate</name>
    <dbReference type="NCBI Taxonomy" id="89957"/>
    <lineage>
        <taxon>Eukaryota</taxon>
        <taxon>Sar</taxon>
        <taxon>Alveolata</taxon>
        <taxon>Dinophyceae</taxon>
        <taxon>Suessiales</taxon>
        <taxon>Suessiaceae</taxon>
        <taxon>Polarella</taxon>
    </lineage>
</organism>
<dbReference type="EMBL" id="CAJNNV010031073">
    <property type="protein sequence ID" value="CAE8634590.1"/>
    <property type="molecule type" value="Genomic_DNA"/>
</dbReference>
<dbReference type="Proteomes" id="UP000654075">
    <property type="component" value="Unassembled WGS sequence"/>
</dbReference>
<evidence type="ECO:0000313" key="1">
    <source>
        <dbReference type="EMBL" id="CAE8634590.1"/>
    </source>
</evidence>
<comment type="caution">
    <text evidence="1">The sequence shown here is derived from an EMBL/GenBank/DDBJ whole genome shotgun (WGS) entry which is preliminary data.</text>
</comment>
<name>A0A813HAA2_POLGL</name>
<keyword evidence="2" id="KW-1185">Reference proteome</keyword>
<protein>
    <submittedName>
        <fullName evidence="1">Uncharacterized protein</fullName>
    </submittedName>
</protein>
<evidence type="ECO:0000313" key="2">
    <source>
        <dbReference type="Proteomes" id="UP000654075"/>
    </source>
</evidence>
<proteinExistence type="predicted"/>
<sequence length="49" mass="5594">MSRFFRRQPLLRKTARCSAASTSPCCSCCCRWWAAGRGGWPRCGMPRHC</sequence>
<reference evidence="1" key="1">
    <citation type="submission" date="2021-02" db="EMBL/GenBank/DDBJ databases">
        <authorList>
            <person name="Dougan E. K."/>
            <person name="Rhodes N."/>
            <person name="Thang M."/>
            <person name="Chan C."/>
        </authorList>
    </citation>
    <scope>NUCLEOTIDE SEQUENCE</scope>
</reference>